<evidence type="ECO:0000313" key="1">
    <source>
        <dbReference type="EMBL" id="OTG22176.1"/>
    </source>
</evidence>
<evidence type="ECO:0000313" key="2">
    <source>
        <dbReference type="Proteomes" id="UP000215914"/>
    </source>
</evidence>
<sequence length="51" mass="6308">MYQSVFSYLNNCDHRLRLSRQSGTGYRRVLEYMKKTVEIMYWIRYPISIKL</sequence>
<dbReference type="InParanoid" id="A0A251UH39"/>
<dbReference type="Proteomes" id="UP000215914">
    <property type="component" value="Chromosome 6"/>
</dbReference>
<accession>A0A251UH39</accession>
<organism evidence="1 2">
    <name type="scientific">Helianthus annuus</name>
    <name type="common">Common sunflower</name>
    <dbReference type="NCBI Taxonomy" id="4232"/>
    <lineage>
        <taxon>Eukaryota</taxon>
        <taxon>Viridiplantae</taxon>
        <taxon>Streptophyta</taxon>
        <taxon>Embryophyta</taxon>
        <taxon>Tracheophyta</taxon>
        <taxon>Spermatophyta</taxon>
        <taxon>Magnoliopsida</taxon>
        <taxon>eudicotyledons</taxon>
        <taxon>Gunneridae</taxon>
        <taxon>Pentapetalae</taxon>
        <taxon>asterids</taxon>
        <taxon>campanulids</taxon>
        <taxon>Asterales</taxon>
        <taxon>Asteraceae</taxon>
        <taxon>Asteroideae</taxon>
        <taxon>Heliantheae alliance</taxon>
        <taxon>Heliantheae</taxon>
        <taxon>Helianthus</taxon>
    </lineage>
</organism>
<gene>
    <name evidence="1" type="ORF">HannXRQ_Chr06g0168651</name>
</gene>
<reference evidence="2" key="1">
    <citation type="journal article" date="2017" name="Nature">
        <title>The sunflower genome provides insights into oil metabolism, flowering and Asterid evolution.</title>
        <authorList>
            <person name="Badouin H."/>
            <person name="Gouzy J."/>
            <person name="Grassa C.J."/>
            <person name="Murat F."/>
            <person name="Staton S.E."/>
            <person name="Cottret L."/>
            <person name="Lelandais-Briere C."/>
            <person name="Owens G.L."/>
            <person name="Carrere S."/>
            <person name="Mayjonade B."/>
            <person name="Legrand L."/>
            <person name="Gill N."/>
            <person name="Kane N.C."/>
            <person name="Bowers J.E."/>
            <person name="Hubner S."/>
            <person name="Bellec A."/>
            <person name="Berard A."/>
            <person name="Berges H."/>
            <person name="Blanchet N."/>
            <person name="Boniface M.C."/>
            <person name="Brunel D."/>
            <person name="Catrice O."/>
            <person name="Chaidir N."/>
            <person name="Claudel C."/>
            <person name="Donnadieu C."/>
            <person name="Faraut T."/>
            <person name="Fievet G."/>
            <person name="Helmstetter N."/>
            <person name="King M."/>
            <person name="Knapp S.J."/>
            <person name="Lai Z."/>
            <person name="Le Paslier M.C."/>
            <person name="Lippi Y."/>
            <person name="Lorenzon L."/>
            <person name="Mandel J.R."/>
            <person name="Marage G."/>
            <person name="Marchand G."/>
            <person name="Marquand E."/>
            <person name="Bret-Mestries E."/>
            <person name="Morien E."/>
            <person name="Nambeesan S."/>
            <person name="Nguyen T."/>
            <person name="Pegot-Espagnet P."/>
            <person name="Pouilly N."/>
            <person name="Raftis F."/>
            <person name="Sallet E."/>
            <person name="Schiex T."/>
            <person name="Thomas J."/>
            <person name="Vandecasteele C."/>
            <person name="Vares D."/>
            <person name="Vear F."/>
            <person name="Vautrin S."/>
            <person name="Crespi M."/>
            <person name="Mangin B."/>
            <person name="Burke J.M."/>
            <person name="Salse J."/>
            <person name="Munos S."/>
            <person name="Vincourt P."/>
            <person name="Rieseberg L.H."/>
            <person name="Langlade N.B."/>
        </authorList>
    </citation>
    <scope>NUCLEOTIDE SEQUENCE [LARGE SCALE GENOMIC DNA]</scope>
    <source>
        <strain evidence="2">cv. SF193</strain>
    </source>
</reference>
<keyword evidence="2" id="KW-1185">Reference proteome</keyword>
<dbReference type="EMBL" id="CM007895">
    <property type="protein sequence ID" value="OTG22176.1"/>
    <property type="molecule type" value="Genomic_DNA"/>
</dbReference>
<protein>
    <submittedName>
        <fullName evidence="1">Uncharacterized protein</fullName>
    </submittedName>
</protein>
<dbReference type="AlphaFoldDB" id="A0A251UH39"/>
<proteinExistence type="predicted"/>
<name>A0A251UH39_HELAN</name>